<dbReference type="Pfam" id="PF00712">
    <property type="entry name" value="DNA_pol3_beta"/>
    <property type="match status" value="1"/>
</dbReference>
<dbReference type="InterPro" id="IPR022634">
    <property type="entry name" value="DNA_polIII_beta_N"/>
</dbReference>
<evidence type="ECO:0000256" key="8">
    <source>
        <dbReference type="ARBA" id="ARBA00023125"/>
    </source>
</evidence>
<dbReference type="GO" id="GO:0005737">
    <property type="term" value="C:cytoplasm"/>
    <property type="evidence" value="ECO:0007669"/>
    <property type="project" value="UniProtKB-SubCell"/>
</dbReference>
<feature type="domain" description="DNA polymerase III beta sliding clamp C-terminal" evidence="11">
    <location>
        <begin position="242"/>
        <end position="361"/>
    </location>
</feature>
<evidence type="ECO:0000256" key="5">
    <source>
        <dbReference type="ARBA" id="ARBA00022695"/>
    </source>
</evidence>
<dbReference type="InterPro" id="IPR022637">
    <property type="entry name" value="DNA_polIII_beta_cen"/>
</dbReference>
<keyword evidence="3" id="KW-0963">Cytoplasm</keyword>
<evidence type="ECO:0000256" key="4">
    <source>
        <dbReference type="ARBA" id="ARBA00022679"/>
    </source>
</evidence>
<dbReference type="PANTHER" id="PTHR30478:SF0">
    <property type="entry name" value="BETA SLIDING CLAMP"/>
    <property type="match status" value="1"/>
</dbReference>
<keyword evidence="7" id="KW-0239">DNA-directed DNA polymerase</keyword>
<dbReference type="PANTHER" id="PTHR30478">
    <property type="entry name" value="DNA POLYMERASE III SUBUNIT BETA"/>
    <property type="match status" value="1"/>
</dbReference>
<name>A0A0G0CV52_9BACT</name>
<dbReference type="Pfam" id="PF02767">
    <property type="entry name" value="DNA_pol3_beta_2"/>
    <property type="match status" value="1"/>
</dbReference>
<feature type="domain" description="DNA polymerase III beta sliding clamp N-terminal" evidence="9">
    <location>
        <begin position="1"/>
        <end position="116"/>
    </location>
</feature>
<dbReference type="CDD" id="cd00140">
    <property type="entry name" value="beta_clamp"/>
    <property type="match status" value="1"/>
</dbReference>
<organism evidence="12 13">
    <name type="scientific">Candidatus Roizmanbacteria bacterium GW2011_GWA2_35_8</name>
    <dbReference type="NCBI Taxonomy" id="1618479"/>
    <lineage>
        <taxon>Bacteria</taxon>
        <taxon>Candidatus Roizmaniibacteriota</taxon>
    </lineage>
</organism>
<sequence length="364" mass="41676">MKISLLRDVFLKKINNASKFTSSRLSSSAMLQGIYMICEENIINFYSTNLNYYYHTSLKLKESAKFKLLVEPKKISEFLSLINTEKIDIEIKEKLFIIESGKTKAEFPLYESIEFPFPPKITSSKQKMKTDFLRENVPFLLFSSSSDDTRPVLTGINFVVEDDALKLVSTDGFRLSLLNLKKEIEIPSMIVPAGFLMEAVRLFDEDEISLSYSPEEKVLALSSDEHDLYTRLIEGDYPPFERVIPSSKKTTIELDREDFLRNVKLTSIFARDQSSVIVLKTEKDGVYLSPKTGENQGNITYQEAKIEGEAQKIAFNFKFLLDLLNNSKSKKVIIELLRGDAPALFRLEGVNNFIHIIMPVRIQE</sequence>
<dbReference type="GO" id="GO:0003677">
    <property type="term" value="F:DNA binding"/>
    <property type="evidence" value="ECO:0007669"/>
    <property type="project" value="UniProtKB-KW"/>
</dbReference>
<keyword evidence="8" id="KW-0238">DNA-binding</keyword>
<dbReference type="GO" id="GO:0008408">
    <property type="term" value="F:3'-5' exonuclease activity"/>
    <property type="evidence" value="ECO:0007669"/>
    <property type="project" value="InterPro"/>
</dbReference>
<dbReference type="EMBL" id="LBQX01000045">
    <property type="protein sequence ID" value="KKP85704.1"/>
    <property type="molecule type" value="Genomic_DNA"/>
</dbReference>
<protein>
    <submittedName>
        <fullName evidence="12">Polymerase III subunit beta protein</fullName>
    </submittedName>
</protein>
<evidence type="ECO:0000256" key="6">
    <source>
        <dbReference type="ARBA" id="ARBA00022705"/>
    </source>
</evidence>
<dbReference type="InterPro" id="IPR046938">
    <property type="entry name" value="DNA_clamp_sf"/>
</dbReference>
<dbReference type="SMART" id="SM00480">
    <property type="entry name" value="POL3Bc"/>
    <property type="match status" value="1"/>
</dbReference>
<dbReference type="GO" id="GO:0009360">
    <property type="term" value="C:DNA polymerase III complex"/>
    <property type="evidence" value="ECO:0007669"/>
    <property type="project" value="InterPro"/>
</dbReference>
<dbReference type="GO" id="GO:0006271">
    <property type="term" value="P:DNA strand elongation involved in DNA replication"/>
    <property type="evidence" value="ECO:0007669"/>
    <property type="project" value="TreeGrafter"/>
</dbReference>
<evidence type="ECO:0000256" key="3">
    <source>
        <dbReference type="ARBA" id="ARBA00022490"/>
    </source>
</evidence>
<evidence type="ECO:0000259" key="9">
    <source>
        <dbReference type="Pfam" id="PF00712"/>
    </source>
</evidence>
<evidence type="ECO:0000313" key="13">
    <source>
        <dbReference type="Proteomes" id="UP000034536"/>
    </source>
</evidence>
<keyword evidence="5" id="KW-0548">Nucleotidyltransferase</keyword>
<evidence type="ECO:0000256" key="7">
    <source>
        <dbReference type="ARBA" id="ARBA00022932"/>
    </source>
</evidence>
<dbReference type="AlphaFoldDB" id="A0A0G0CV52"/>
<dbReference type="Gene3D" id="3.10.150.10">
    <property type="entry name" value="DNA Polymerase III, subunit A, domain 2"/>
    <property type="match status" value="1"/>
</dbReference>
<dbReference type="Proteomes" id="UP000034536">
    <property type="component" value="Unassembled WGS sequence"/>
</dbReference>
<comment type="similarity">
    <text evidence="2">Belongs to the beta sliding clamp family.</text>
</comment>
<gene>
    <name evidence="12" type="ORF">UR89_C0045G0006</name>
</gene>
<reference evidence="12 13" key="1">
    <citation type="journal article" date="2015" name="Nature">
        <title>rRNA introns, odd ribosomes, and small enigmatic genomes across a large radiation of phyla.</title>
        <authorList>
            <person name="Brown C.T."/>
            <person name="Hug L.A."/>
            <person name="Thomas B.C."/>
            <person name="Sharon I."/>
            <person name="Castelle C.J."/>
            <person name="Singh A."/>
            <person name="Wilkins M.J."/>
            <person name="Williams K.H."/>
            <person name="Banfield J.F."/>
        </authorList>
    </citation>
    <scope>NUCLEOTIDE SEQUENCE [LARGE SCALE GENOMIC DNA]</scope>
</reference>
<dbReference type="NCBIfam" id="TIGR00663">
    <property type="entry name" value="dnan"/>
    <property type="match status" value="1"/>
</dbReference>
<keyword evidence="4" id="KW-0808">Transferase</keyword>
<keyword evidence="6" id="KW-0235">DNA replication</keyword>
<dbReference type="SUPFAM" id="SSF55979">
    <property type="entry name" value="DNA clamp"/>
    <property type="match status" value="3"/>
</dbReference>
<dbReference type="GO" id="GO:0003887">
    <property type="term" value="F:DNA-directed DNA polymerase activity"/>
    <property type="evidence" value="ECO:0007669"/>
    <property type="project" value="UniProtKB-KW"/>
</dbReference>
<evidence type="ECO:0000256" key="1">
    <source>
        <dbReference type="ARBA" id="ARBA00004496"/>
    </source>
</evidence>
<comment type="caution">
    <text evidence="12">The sequence shown here is derived from an EMBL/GenBank/DDBJ whole genome shotgun (WGS) entry which is preliminary data.</text>
</comment>
<feature type="domain" description="DNA polymerase III beta sliding clamp central" evidence="10">
    <location>
        <begin position="128"/>
        <end position="238"/>
    </location>
</feature>
<dbReference type="InterPro" id="IPR022635">
    <property type="entry name" value="DNA_polIII_beta_C"/>
</dbReference>
<evidence type="ECO:0000259" key="10">
    <source>
        <dbReference type="Pfam" id="PF02767"/>
    </source>
</evidence>
<comment type="subcellular location">
    <subcellularLocation>
        <location evidence="1">Cytoplasm</location>
    </subcellularLocation>
</comment>
<dbReference type="Pfam" id="PF02768">
    <property type="entry name" value="DNA_pol3_beta_3"/>
    <property type="match status" value="1"/>
</dbReference>
<dbReference type="InterPro" id="IPR001001">
    <property type="entry name" value="DNA_polIII_beta"/>
</dbReference>
<dbReference type="Gene3D" id="3.70.10.10">
    <property type="match status" value="1"/>
</dbReference>
<evidence type="ECO:0000313" key="12">
    <source>
        <dbReference type="EMBL" id="KKP85704.1"/>
    </source>
</evidence>
<evidence type="ECO:0000259" key="11">
    <source>
        <dbReference type="Pfam" id="PF02768"/>
    </source>
</evidence>
<evidence type="ECO:0000256" key="2">
    <source>
        <dbReference type="ARBA" id="ARBA00010752"/>
    </source>
</evidence>
<proteinExistence type="inferred from homology"/>
<accession>A0A0G0CV52</accession>